<evidence type="ECO:0000313" key="2">
    <source>
        <dbReference type="EMBL" id="KAJ7098674.1"/>
    </source>
</evidence>
<evidence type="ECO:0000313" key="3">
    <source>
        <dbReference type="Proteomes" id="UP001222325"/>
    </source>
</evidence>
<protein>
    <submittedName>
        <fullName evidence="2">Uncharacterized protein</fullName>
    </submittedName>
</protein>
<accession>A0AAD6XX10</accession>
<proteinExistence type="predicted"/>
<dbReference type="EMBL" id="JARJCN010000008">
    <property type="protein sequence ID" value="KAJ7098674.1"/>
    <property type="molecule type" value="Genomic_DNA"/>
</dbReference>
<keyword evidence="1" id="KW-0732">Signal</keyword>
<feature type="chain" id="PRO_5042144771" evidence="1">
    <location>
        <begin position="21"/>
        <end position="122"/>
    </location>
</feature>
<organism evidence="2 3">
    <name type="scientific">Mycena belliarum</name>
    <dbReference type="NCBI Taxonomy" id="1033014"/>
    <lineage>
        <taxon>Eukaryota</taxon>
        <taxon>Fungi</taxon>
        <taxon>Dikarya</taxon>
        <taxon>Basidiomycota</taxon>
        <taxon>Agaricomycotina</taxon>
        <taxon>Agaricomycetes</taxon>
        <taxon>Agaricomycetidae</taxon>
        <taxon>Agaricales</taxon>
        <taxon>Marasmiineae</taxon>
        <taxon>Mycenaceae</taxon>
        <taxon>Mycena</taxon>
    </lineage>
</organism>
<sequence length="122" mass="13170">MRFSQSFAVFVASALAAVSATPVAKEKQYIGGWEIVEAPTSPDIVRARTPQAPGGVFICTDINFSGTCGYAVQPLDHFGPDPGATCFAYSQNDCDEGEWEFTFPGDGTGDPWNDRITDFMCE</sequence>
<reference evidence="2" key="1">
    <citation type="submission" date="2023-03" db="EMBL/GenBank/DDBJ databases">
        <title>Massive genome expansion in bonnet fungi (Mycena s.s.) driven by repeated elements and novel gene families across ecological guilds.</title>
        <authorList>
            <consortium name="Lawrence Berkeley National Laboratory"/>
            <person name="Harder C.B."/>
            <person name="Miyauchi S."/>
            <person name="Viragh M."/>
            <person name="Kuo A."/>
            <person name="Thoen E."/>
            <person name="Andreopoulos B."/>
            <person name="Lu D."/>
            <person name="Skrede I."/>
            <person name="Drula E."/>
            <person name="Henrissat B."/>
            <person name="Morin E."/>
            <person name="Kohler A."/>
            <person name="Barry K."/>
            <person name="LaButti K."/>
            <person name="Morin E."/>
            <person name="Salamov A."/>
            <person name="Lipzen A."/>
            <person name="Mereny Z."/>
            <person name="Hegedus B."/>
            <person name="Baldrian P."/>
            <person name="Stursova M."/>
            <person name="Weitz H."/>
            <person name="Taylor A."/>
            <person name="Grigoriev I.V."/>
            <person name="Nagy L.G."/>
            <person name="Martin F."/>
            <person name="Kauserud H."/>
        </authorList>
    </citation>
    <scope>NUCLEOTIDE SEQUENCE</scope>
    <source>
        <strain evidence="2">CBHHK173m</strain>
    </source>
</reference>
<keyword evidence="3" id="KW-1185">Reference proteome</keyword>
<feature type="signal peptide" evidence="1">
    <location>
        <begin position="1"/>
        <end position="20"/>
    </location>
</feature>
<name>A0AAD6XX10_9AGAR</name>
<dbReference type="AlphaFoldDB" id="A0AAD6XX10"/>
<dbReference type="Proteomes" id="UP001222325">
    <property type="component" value="Unassembled WGS sequence"/>
</dbReference>
<comment type="caution">
    <text evidence="2">The sequence shown here is derived from an EMBL/GenBank/DDBJ whole genome shotgun (WGS) entry which is preliminary data.</text>
</comment>
<evidence type="ECO:0000256" key="1">
    <source>
        <dbReference type="SAM" id="SignalP"/>
    </source>
</evidence>
<gene>
    <name evidence="2" type="ORF">B0H15DRAFT_945182</name>
</gene>